<dbReference type="Proteomes" id="UP000772434">
    <property type="component" value="Unassembled WGS sequence"/>
</dbReference>
<keyword evidence="1" id="KW-0732">Signal</keyword>
<feature type="chain" id="PRO_5040408190" evidence="1">
    <location>
        <begin position="23"/>
        <end position="293"/>
    </location>
</feature>
<dbReference type="EMBL" id="JADNRY010000196">
    <property type="protein sequence ID" value="KAF9061595.1"/>
    <property type="molecule type" value="Genomic_DNA"/>
</dbReference>
<evidence type="ECO:0000313" key="3">
    <source>
        <dbReference type="Proteomes" id="UP000772434"/>
    </source>
</evidence>
<reference evidence="2" key="1">
    <citation type="submission" date="2020-11" db="EMBL/GenBank/DDBJ databases">
        <authorList>
            <consortium name="DOE Joint Genome Institute"/>
            <person name="Ahrendt S."/>
            <person name="Riley R."/>
            <person name="Andreopoulos W."/>
            <person name="Labutti K."/>
            <person name="Pangilinan J."/>
            <person name="Ruiz-Duenas F.J."/>
            <person name="Barrasa J.M."/>
            <person name="Sanchez-Garcia M."/>
            <person name="Camarero S."/>
            <person name="Miyauchi S."/>
            <person name="Serrano A."/>
            <person name="Linde D."/>
            <person name="Babiker R."/>
            <person name="Drula E."/>
            <person name="Ayuso-Fernandez I."/>
            <person name="Pacheco R."/>
            <person name="Padilla G."/>
            <person name="Ferreira P."/>
            <person name="Barriuso J."/>
            <person name="Kellner H."/>
            <person name="Castanera R."/>
            <person name="Alfaro M."/>
            <person name="Ramirez L."/>
            <person name="Pisabarro A.G."/>
            <person name="Kuo A."/>
            <person name="Tritt A."/>
            <person name="Lipzen A."/>
            <person name="He G."/>
            <person name="Yan M."/>
            <person name="Ng V."/>
            <person name="Cullen D."/>
            <person name="Martin F."/>
            <person name="Rosso M.-N."/>
            <person name="Henrissat B."/>
            <person name="Hibbett D."/>
            <person name="Martinez A.T."/>
            <person name="Grigoriev I.V."/>
        </authorList>
    </citation>
    <scope>NUCLEOTIDE SEQUENCE</scope>
    <source>
        <strain evidence="2">AH 40177</strain>
    </source>
</reference>
<evidence type="ECO:0000256" key="1">
    <source>
        <dbReference type="SAM" id="SignalP"/>
    </source>
</evidence>
<name>A0A9P5PGC2_9AGAR</name>
<proteinExistence type="predicted"/>
<organism evidence="2 3">
    <name type="scientific">Rhodocollybia butyracea</name>
    <dbReference type="NCBI Taxonomy" id="206335"/>
    <lineage>
        <taxon>Eukaryota</taxon>
        <taxon>Fungi</taxon>
        <taxon>Dikarya</taxon>
        <taxon>Basidiomycota</taxon>
        <taxon>Agaricomycotina</taxon>
        <taxon>Agaricomycetes</taxon>
        <taxon>Agaricomycetidae</taxon>
        <taxon>Agaricales</taxon>
        <taxon>Marasmiineae</taxon>
        <taxon>Omphalotaceae</taxon>
        <taxon>Rhodocollybia</taxon>
    </lineage>
</organism>
<feature type="signal peptide" evidence="1">
    <location>
        <begin position="1"/>
        <end position="22"/>
    </location>
</feature>
<evidence type="ECO:0000313" key="2">
    <source>
        <dbReference type="EMBL" id="KAF9061595.1"/>
    </source>
</evidence>
<sequence>MAQKLLNLLVLIIHDHAHTASSLMVGSPFDRKGWFELGLSFESKGGMLALASMLVAKKAILLLTGKEATRGESTMKNEGFKQVNHFASKKLHYNPLPHCVIFITPGESLLKELCLRASPGKKGKIFRGYMVEVKRKEEDIIVRQERKIYAIWEGLATGKGGSTSTPSAGAGNPKKRPKKLVEVEKMPADVELVEEPVFTYTGDFDDSCDVPILVMVKHVISEGKKDINGLVENNNGALECTADAEDPNIEVPGVAEEMLGRGKRKMHVPAWHGKDWIFTRDSDVEEGRTKKQR</sequence>
<dbReference type="OrthoDB" id="3065391at2759"/>
<keyword evidence="3" id="KW-1185">Reference proteome</keyword>
<accession>A0A9P5PGC2</accession>
<comment type="caution">
    <text evidence="2">The sequence shown here is derived from an EMBL/GenBank/DDBJ whole genome shotgun (WGS) entry which is preliminary data.</text>
</comment>
<dbReference type="AlphaFoldDB" id="A0A9P5PGC2"/>
<protein>
    <submittedName>
        <fullName evidence="2">Uncharacterized protein</fullName>
    </submittedName>
</protein>
<gene>
    <name evidence="2" type="ORF">BDP27DRAFT_1369507</name>
</gene>